<gene>
    <name evidence="2" type="ORF">DEAC_c40490</name>
</gene>
<comment type="caution">
    <text evidence="2">The sequence shown here is derived from an EMBL/GenBank/DDBJ whole genome shotgun (WGS) entry which is preliminary data.</text>
</comment>
<accession>A0A0J1FKQ3</accession>
<dbReference type="STRING" id="476652.DEAC_c40490"/>
<dbReference type="SUPFAM" id="SSF47413">
    <property type="entry name" value="lambda repressor-like DNA-binding domains"/>
    <property type="match status" value="1"/>
</dbReference>
<dbReference type="SMART" id="SM00530">
    <property type="entry name" value="HTH_XRE"/>
    <property type="match status" value="1"/>
</dbReference>
<feature type="domain" description="HTH cro/C1-type" evidence="1">
    <location>
        <begin position="19"/>
        <end position="74"/>
    </location>
</feature>
<dbReference type="Gene3D" id="1.10.260.40">
    <property type="entry name" value="lambda repressor-like DNA-binding domains"/>
    <property type="match status" value="1"/>
</dbReference>
<keyword evidence="3" id="KW-1185">Reference proteome</keyword>
<dbReference type="PATRIC" id="fig|476652.3.peg.4289"/>
<reference evidence="2 3" key="1">
    <citation type="submission" date="2015-06" db="EMBL/GenBank/DDBJ databases">
        <title>Draft genome of the moderately acidophilic sulfate reducer Candidatus Desulfosporosinus acididurans strain M1.</title>
        <authorList>
            <person name="Poehlein A."/>
            <person name="Petzsch P."/>
            <person name="Johnson B.D."/>
            <person name="Schloemann M."/>
            <person name="Daniel R."/>
            <person name="Muehling M."/>
        </authorList>
    </citation>
    <scope>NUCLEOTIDE SEQUENCE [LARGE SCALE GENOMIC DNA]</scope>
    <source>
        <strain evidence="2 3">M1</strain>
    </source>
</reference>
<organism evidence="2 3">
    <name type="scientific">Desulfosporosinus acididurans</name>
    <dbReference type="NCBI Taxonomy" id="476652"/>
    <lineage>
        <taxon>Bacteria</taxon>
        <taxon>Bacillati</taxon>
        <taxon>Bacillota</taxon>
        <taxon>Clostridia</taxon>
        <taxon>Eubacteriales</taxon>
        <taxon>Desulfitobacteriaceae</taxon>
        <taxon>Desulfosporosinus</taxon>
    </lineage>
</organism>
<sequence>MSKYIKVCEGRRHKPYLKFKAFLVEKGIPQVEVAKIVGKSKTALNQNLNGTGGDLSLPDVRKICHALKISADEFFIDQNVS</sequence>
<dbReference type="EMBL" id="LDZY01000018">
    <property type="protein sequence ID" value="KLU64055.1"/>
    <property type="molecule type" value="Genomic_DNA"/>
</dbReference>
<dbReference type="InterPro" id="IPR010982">
    <property type="entry name" value="Lambda_DNA-bd_dom_sf"/>
</dbReference>
<evidence type="ECO:0000259" key="1">
    <source>
        <dbReference type="PROSITE" id="PS50943"/>
    </source>
</evidence>
<evidence type="ECO:0000313" key="3">
    <source>
        <dbReference type="Proteomes" id="UP000036356"/>
    </source>
</evidence>
<dbReference type="InterPro" id="IPR001387">
    <property type="entry name" value="Cro/C1-type_HTH"/>
</dbReference>
<dbReference type="GO" id="GO:0003677">
    <property type="term" value="F:DNA binding"/>
    <property type="evidence" value="ECO:0007669"/>
    <property type="project" value="InterPro"/>
</dbReference>
<dbReference type="PROSITE" id="PS50943">
    <property type="entry name" value="HTH_CROC1"/>
    <property type="match status" value="1"/>
</dbReference>
<evidence type="ECO:0000313" key="2">
    <source>
        <dbReference type="EMBL" id="KLU64055.1"/>
    </source>
</evidence>
<dbReference type="RefSeq" id="WP_047811815.1">
    <property type="nucleotide sequence ID" value="NZ_LDZY01000018.1"/>
</dbReference>
<dbReference type="Pfam" id="PF01381">
    <property type="entry name" value="HTH_3"/>
    <property type="match status" value="1"/>
</dbReference>
<protein>
    <submittedName>
        <fullName evidence="2">Helix-turn-helix domain protein</fullName>
    </submittedName>
</protein>
<name>A0A0J1FKQ3_9FIRM</name>
<proteinExistence type="predicted"/>
<dbReference type="AlphaFoldDB" id="A0A0J1FKQ3"/>
<dbReference type="Proteomes" id="UP000036356">
    <property type="component" value="Unassembled WGS sequence"/>
</dbReference>
<dbReference type="CDD" id="cd00093">
    <property type="entry name" value="HTH_XRE"/>
    <property type="match status" value="1"/>
</dbReference>